<reference evidence="3 4" key="1">
    <citation type="submission" date="2017-05" db="EMBL/GenBank/DDBJ databases">
        <title>Vagococcus spp. assemblies.</title>
        <authorList>
            <person name="Gulvik C.A."/>
        </authorList>
    </citation>
    <scope>NUCLEOTIDE SEQUENCE [LARGE SCALE GENOMIC DNA]</scope>
    <source>
        <strain evidence="3 4">SS1995</strain>
    </source>
</reference>
<keyword evidence="4" id="KW-1185">Reference proteome</keyword>
<name>A0A429ZXW4_9ENTE</name>
<keyword evidence="1" id="KW-0812">Transmembrane</keyword>
<evidence type="ECO:0000256" key="1">
    <source>
        <dbReference type="SAM" id="Phobius"/>
    </source>
</evidence>
<keyword evidence="1" id="KW-1133">Transmembrane helix</keyword>
<dbReference type="RefSeq" id="WP_125983975.1">
    <property type="nucleotide sequence ID" value="NZ_NGJS01000008.1"/>
</dbReference>
<dbReference type="InterPro" id="IPR050491">
    <property type="entry name" value="AmpC-like"/>
</dbReference>
<organism evidence="3 4">
    <name type="scientific">Vagococcus vulneris</name>
    <dbReference type="NCBI Taxonomy" id="1977869"/>
    <lineage>
        <taxon>Bacteria</taxon>
        <taxon>Bacillati</taxon>
        <taxon>Bacillota</taxon>
        <taxon>Bacilli</taxon>
        <taxon>Lactobacillales</taxon>
        <taxon>Enterococcaceae</taxon>
        <taxon>Vagococcus</taxon>
    </lineage>
</organism>
<gene>
    <name evidence="3" type="ORF">CBF37_06725</name>
</gene>
<dbReference type="AlphaFoldDB" id="A0A429ZXW4"/>
<feature type="transmembrane region" description="Helical" evidence="1">
    <location>
        <begin position="21"/>
        <end position="43"/>
    </location>
</feature>
<evidence type="ECO:0000313" key="4">
    <source>
        <dbReference type="Proteomes" id="UP000287857"/>
    </source>
</evidence>
<feature type="domain" description="Beta-lactamase-related" evidence="2">
    <location>
        <begin position="66"/>
        <end position="360"/>
    </location>
</feature>
<sequence>MKKIKKSHNRFKQTSLDRIKELLNMKIIGVLFLVLSLIVMFVLKTGQKKDYSVSANNSVDTEEISRLIEETGFIGAVALVKNEKIVYSEGFGYAEKDDGIKNTSDTIFPMASFQKRITSVLIGQLVSEGKLSYTDKLSKFYPNILNSEDVTIRELLDHRSGYYLPELPADKVLTSEEEQIDYAVSETTYDSSHDYAYSNGNYVFLAAIIRKVDGGSYANSLQKRILNPVGMKHTYTWDKVPDNEIIAEEYMAVDGNYSKEERVYSDELMSTLLGAGSLYTTVDDLAKFEIALSKNTLLTKEEQDTLFYRDKTKDLGMQMKQISGNISSDAMGVGGYNSFMYGDQANNGLVITLYNQLPSVGKSDFAETIYDEIMSE</sequence>
<proteinExistence type="predicted"/>
<dbReference type="Gene3D" id="3.40.710.10">
    <property type="entry name" value="DD-peptidase/beta-lactamase superfamily"/>
    <property type="match status" value="1"/>
</dbReference>
<evidence type="ECO:0000313" key="3">
    <source>
        <dbReference type="EMBL" id="RST98736.1"/>
    </source>
</evidence>
<dbReference type="OrthoDB" id="2157616at2"/>
<dbReference type="PANTHER" id="PTHR46825:SF9">
    <property type="entry name" value="BETA-LACTAMASE-RELATED DOMAIN-CONTAINING PROTEIN"/>
    <property type="match status" value="1"/>
</dbReference>
<dbReference type="InterPro" id="IPR001466">
    <property type="entry name" value="Beta-lactam-related"/>
</dbReference>
<dbReference type="Pfam" id="PF00144">
    <property type="entry name" value="Beta-lactamase"/>
    <property type="match status" value="1"/>
</dbReference>
<dbReference type="EMBL" id="NGJS01000008">
    <property type="protein sequence ID" value="RST98736.1"/>
    <property type="molecule type" value="Genomic_DNA"/>
</dbReference>
<evidence type="ECO:0000259" key="2">
    <source>
        <dbReference type="Pfam" id="PF00144"/>
    </source>
</evidence>
<protein>
    <recommendedName>
        <fullName evidence="2">Beta-lactamase-related domain-containing protein</fullName>
    </recommendedName>
</protein>
<comment type="caution">
    <text evidence="3">The sequence shown here is derived from an EMBL/GenBank/DDBJ whole genome shotgun (WGS) entry which is preliminary data.</text>
</comment>
<dbReference type="Proteomes" id="UP000287857">
    <property type="component" value="Unassembled WGS sequence"/>
</dbReference>
<dbReference type="PANTHER" id="PTHR46825">
    <property type="entry name" value="D-ALANYL-D-ALANINE-CARBOXYPEPTIDASE/ENDOPEPTIDASE AMPH"/>
    <property type="match status" value="1"/>
</dbReference>
<dbReference type="SUPFAM" id="SSF56601">
    <property type="entry name" value="beta-lactamase/transpeptidase-like"/>
    <property type="match status" value="1"/>
</dbReference>
<accession>A0A429ZXW4</accession>
<dbReference type="InterPro" id="IPR012338">
    <property type="entry name" value="Beta-lactam/transpept-like"/>
</dbReference>
<keyword evidence="1" id="KW-0472">Membrane</keyword>